<accession>A0A1H2R1S0</accession>
<keyword evidence="2" id="KW-1185">Reference proteome</keyword>
<dbReference type="EMBL" id="FNOI01000001">
    <property type="protein sequence ID" value="SDW12814.1"/>
    <property type="molecule type" value="Genomic_DNA"/>
</dbReference>
<protein>
    <recommendedName>
        <fullName evidence="3">DUF1178 family protein</fullName>
    </recommendedName>
</protein>
<dbReference type="Pfam" id="PF06676">
    <property type="entry name" value="DUF1178"/>
    <property type="match status" value="1"/>
</dbReference>
<evidence type="ECO:0000313" key="1">
    <source>
        <dbReference type="EMBL" id="SDW12814.1"/>
    </source>
</evidence>
<reference evidence="2" key="1">
    <citation type="submission" date="2016-10" db="EMBL/GenBank/DDBJ databases">
        <authorList>
            <person name="Varghese N."/>
            <person name="Submissions S."/>
        </authorList>
    </citation>
    <scope>NUCLEOTIDE SEQUENCE [LARGE SCALE GENOMIC DNA]</scope>
    <source>
        <strain evidence="2">DSM 26922</strain>
    </source>
</reference>
<evidence type="ECO:0008006" key="3">
    <source>
        <dbReference type="Google" id="ProtNLM"/>
    </source>
</evidence>
<proteinExistence type="predicted"/>
<dbReference type="STRING" id="670155.SAMN04488001_0343"/>
<name>A0A1H2R1S0_9RHOB</name>
<dbReference type="RefSeq" id="WP_089943461.1">
    <property type="nucleotide sequence ID" value="NZ_FNOI01000001.1"/>
</dbReference>
<organism evidence="1 2">
    <name type="scientific">Litoreibacter albidus</name>
    <dbReference type="NCBI Taxonomy" id="670155"/>
    <lineage>
        <taxon>Bacteria</taxon>
        <taxon>Pseudomonadati</taxon>
        <taxon>Pseudomonadota</taxon>
        <taxon>Alphaproteobacteria</taxon>
        <taxon>Rhodobacterales</taxon>
        <taxon>Roseobacteraceae</taxon>
        <taxon>Litoreibacter</taxon>
    </lineage>
</organism>
<dbReference type="PIRSF" id="PIRSF032131">
    <property type="entry name" value="UCP032131"/>
    <property type="match status" value="1"/>
</dbReference>
<dbReference type="InterPro" id="IPR009562">
    <property type="entry name" value="DUF1178"/>
</dbReference>
<gene>
    <name evidence="1" type="ORF">SAMN04488001_0343</name>
</gene>
<dbReference type="Proteomes" id="UP000199441">
    <property type="component" value="Unassembled WGS sequence"/>
</dbReference>
<dbReference type="AlphaFoldDB" id="A0A1H2R1S0"/>
<sequence length="140" mass="15068">MIRYALSCANDHAFDSWFQSADAFDKLHAAAMVTCAVCGSPEVQKSIMAPRVRTSDAQPEKPLSAPASPAEQAVRELRKQLEANSENVGTNFATEARAMHDGSKPERSIYGEAKLEDAKALIEDGVPVVPLPFGPARKAN</sequence>
<evidence type="ECO:0000313" key="2">
    <source>
        <dbReference type="Proteomes" id="UP000199441"/>
    </source>
</evidence>
<dbReference type="OrthoDB" id="9799894at2"/>